<feature type="transmembrane region" description="Helical" evidence="1">
    <location>
        <begin position="181"/>
        <end position="201"/>
    </location>
</feature>
<protein>
    <submittedName>
        <fullName evidence="3">Drug/metabolite transporter (DMT)-like permease</fullName>
    </submittedName>
</protein>
<proteinExistence type="predicted"/>
<accession>A0A8J7S231</accession>
<feature type="transmembrane region" description="Helical" evidence="1">
    <location>
        <begin position="100"/>
        <end position="118"/>
    </location>
</feature>
<feature type="transmembrane region" description="Helical" evidence="1">
    <location>
        <begin position="69"/>
        <end position="94"/>
    </location>
</feature>
<evidence type="ECO:0000259" key="2">
    <source>
        <dbReference type="Pfam" id="PF00892"/>
    </source>
</evidence>
<feature type="transmembrane region" description="Helical" evidence="1">
    <location>
        <begin position="245"/>
        <end position="263"/>
    </location>
</feature>
<organism evidence="3 4">
    <name type="scientific">Methanococcus voltae</name>
    <dbReference type="NCBI Taxonomy" id="2188"/>
    <lineage>
        <taxon>Archaea</taxon>
        <taxon>Methanobacteriati</taxon>
        <taxon>Methanobacteriota</taxon>
        <taxon>Methanomada group</taxon>
        <taxon>Methanococci</taxon>
        <taxon>Methanococcales</taxon>
        <taxon>Methanococcaceae</taxon>
        <taxon>Methanococcus</taxon>
    </lineage>
</organism>
<feature type="transmembrane region" description="Helical" evidence="1">
    <location>
        <begin position="213"/>
        <end position="233"/>
    </location>
</feature>
<dbReference type="Pfam" id="PF00892">
    <property type="entry name" value="EamA"/>
    <property type="match status" value="2"/>
</dbReference>
<dbReference type="InterPro" id="IPR000620">
    <property type="entry name" value="EamA_dom"/>
</dbReference>
<feature type="transmembrane region" description="Helical" evidence="1">
    <location>
        <begin position="269"/>
        <end position="287"/>
    </location>
</feature>
<reference evidence="3" key="1">
    <citation type="submission" date="2021-03" db="EMBL/GenBank/DDBJ databases">
        <title>Genomic Encyclopedia of Type Strains, Phase IV (KMG-V): Genome sequencing to study the core and pangenomes of soil and plant-associated prokaryotes.</title>
        <authorList>
            <person name="Whitman W."/>
        </authorList>
    </citation>
    <scope>NUCLEOTIDE SEQUENCE</scope>
    <source>
        <strain evidence="3">C4</strain>
    </source>
</reference>
<feature type="transmembrane region" description="Helical" evidence="1">
    <location>
        <begin position="36"/>
        <end position="57"/>
    </location>
</feature>
<keyword evidence="1" id="KW-1133">Transmembrane helix</keyword>
<name>A0A8J7S231_METVO</name>
<dbReference type="Gene3D" id="1.10.3730.20">
    <property type="match status" value="1"/>
</dbReference>
<feature type="domain" description="EamA" evidence="2">
    <location>
        <begin position="7"/>
        <end position="140"/>
    </location>
</feature>
<sequence>MSASNLKGIFYVLLASGSYGMVPFFALIAFDGGSNATTVILFRFLIAAIFLGAYLNIKKVDKKVTTTKIFDIALYGALFYVAAALSLVLSYYYIPTGTATVLHFIYPASVVIIMVTLFKEKILKEKIFCLLLSIAGVVLLANSDGGLLDPYGIFLGLISGVLYAVYIVAAGQGKLTCSDAIVSSYYLTVSASAILLIYGFLTNGIVLNLTPMAWGAMAFIAIFSTAISLILFLKGVGEIGASNAAILSTMEPIISVVIGVLLLGESLNFSMASGTLLVLMSVGLLTLTEKRKKVEVPTSL</sequence>
<dbReference type="RefSeq" id="WP_209591457.1">
    <property type="nucleotide sequence ID" value="NZ_JAGGMV010000004.1"/>
</dbReference>
<dbReference type="SUPFAM" id="SSF103481">
    <property type="entry name" value="Multidrug resistance efflux transporter EmrE"/>
    <property type="match status" value="2"/>
</dbReference>
<feature type="domain" description="EamA" evidence="2">
    <location>
        <begin position="151"/>
        <end position="286"/>
    </location>
</feature>
<feature type="transmembrane region" description="Helical" evidence="1">
    <location>
        <begin position="151"/>
        <end position="169"/>
    </location>
</feature>
<dbReference type="PANTHER" id="PTHR22911">
    <property type="entry name" value="ACYL-MALONYL CONDENSING ENZYME-RELATED"/>
    <property type="match status" value="1"/>
</dbReference>
<evidence type="ECO:0000313" key="4">
    <source>
        <dbReference type="Proteomes" id="UP000740329"/>
    </source>
</evidence>
<dbReference type="InterPro" id="IPR037185">
    <property type="entry name" value="EmrE-like"/>
</dbReference>
<dbReference type="GO" id="GO:0016020">
    <property type="term" value="C:membrane"/>
    <property type="evidence" value="ECO:0007669"/>
    <property type="project" value="InterPro"/>
</dbReference>
<dbReference type="EMBL" id="JAGGMV010000004">
    <property type="protein sequence ID" value="MBP2201935.1"/>
    <property type="molecule type" value="Genomic_DNA"/>
</dbReference>
<feature type="transmembrane region" description="Helical" evidence="1">
    <location>
        <begin position="127"/>
        <end position="145"/>
    </location>
</feature>
<evidence type="ECO:0000313" key="3">
    <source>
        <dbReference type="EMBL" id="MBP2201935.1"/>
    </source>
</evidence>
<keyword evidence="1" id="KW-0472">Membrane</keyword>
<dbReference type="PANTHER" id="PTHR22911:SF137">
    <property type="entry name" value="SOLUTE CARRIER FAMILY 35 MEMBER G2-RELATED"/>
    <property type="match status" value="1"/>
</dbReference>
<feature type="transmembrane region" description="Helical" evidence="1">
    <location>
        <begin position="9"/>
        <end position="30"/>
    </location>
</feature>
<dbReference type="Proteomes" id="UP000740329">
    <property type="component" value="Unassembled WGS sequence"/>
</dbReference>
<comment type="caution">
    <text evidence="3">The sequence shown here is derived from an EMBL/GenBank/DDBJ whole genome shotgun (WGS) entry which is preliminary data.</text>
</comment>
<gene>
    <name evidence="3" type="ORF">J3E07_001375</name>
</gene>
<keyword evidence="1" id="KW-0812">Transmembrane</keyword>
<evidence type="ECO:0000256" key="1">
    <source>
        <dbReference type="SAM" id="Phobius"/>
    </source>
</evidence>
<dbReference type="AlphaFoldDB" id="A0A8J7S231"/>